<dbReference type="InterPro" id="IPR036390">
    <property type="entry name" value="WH_DNA-bd_sf"/>
</dbReference>
<comment type="caution">
    <text evidence="6">The sequence shown here is derived from an EMBL/GenBank/DDBJ whole genome shotgun (WGS) entry which is preliminary data.</text>
</comment>
<evidence type="ECO:0000313" key="6">
    <source>
        <dbReference type="EMBL" id="MBD3664150.1"/>
    </source>
</evidence>
<dbReference type="Gene3D" id="3.40.190.10">
    <property type="entry name" value="Periplasmic binding protein-like II"/>
    <property type="match status" value="2"/>
</dbReference>
<dbReference type="PROSITE" id="PS50931">
    <property type="entry name" value="HTH_LYSR"/>
    <property type="match status" value="1"/>
</dbReference>
<gene>
    <name evidence="6" type="ORF">H9Q16_09475</name>
</gene>
<evidence type="ECO:0000256" key="1">
    <source>
        <dbReference type="ARBA" id="ARBA00009437"/>
    </source>
</evidence>
<keyword evidence="3" id="KW-0238">DNA-binding</keyword>
<keyword evidence="7" id="KW-1185">Reference proteome</keyword>
<dbReference type="EMBL" id="JACTAG010000001">
    <property type="protein sequence ID" value="MBD3664150.1"/>
    <property type="molecule type" value="Genomic_DNA"/>
</dbReference>
<dbReference type="SUPFAM" id="SSF46785">
    <property type="entry name" value="Winged helix' DNA-binding domain"/>
    <property type="match status" value="1"/>
</dbReference>
<reference evidence="6" key="1">
    <citation type="submission" date="2020-08" db="EMBL/GenBank/DDBJ databases">
        <title>Sulfitobacter aestuariivivens sp. nov., isolated from a tidal flat.</title>
        <authorList>
            <person name="Park S."/>
            <person name="Yoon J.-H."/>
        </authorList>
    </citation>
    <scope>NUCLEOTIDE SEQUENCE</scope>
    <source>
        <strain evidence="6">TSTF-M16</strain>
    </source>
</reference>
<evidence type="ECO:0000256" key="2">
    <source>
        <dbReference type="ARBA" id="ARBA00023015"/>
    </source>
</evidence>
<dbReference type="SUPFAM" id="SSF53850">
    <property type="entry name" value="Periplasmic binding protein-like II"/>
    <property type="match status" value="1"/>
</dbReference>
<dbReference type="PANTHER" id="PTHR30537">
    <property type="entry name" value="HTH-TYPE TRANSCRIPTIONAL REGULATOR"/>
    <property type="match status" value="1"/>
</dbReference>
<accession>A0A927HGE4</accession>
<dbReference type="GO" id="GO:0043565">
    <property type="term" value="F:sequence-specific DNA binding"/>
    <property type="evidence" value="ECO:0007669"/>
    <property type="project" value="TreeGrafter"/>
</dbReference>
<sequence>MFEVAARHASFTRAGEELGLSQPTVSQHIATIENRLGVRLFERHHNKLVLTVAGTSLSQAVSLGFSHVDEALRKLRLHERRSGLKLVTSISFAYGWLLPRYGELCEIAGEQIDLVIVPWIDEPPTDTADIVLNWRSRNQTGWPTADLFREVIYPVASPALATELGLVSGDDTMPDALTGAKLLSYDERPNEFLSWDQWFFQLGSERQSSSTEIGFSNYQALIQSALHGFGVALGWHHLVADLIREQRLVKCGPAIATSDYFVAATNPQSDRSQTAAAIIEDMKRMFVA</sequence>
<evidence type="ECO:0000259" key="5">
    <source>
        <dbReference type="PROSITE" id="PS50931"/>
    </source>
</evidence>
<dbReference type="InterPro" id="IPR036388">
    <property type="entry name" value="WH-like_DNA-bd_sf"/>
</dbReference>
<comment type="similarity">
    <text evidence="1">Belongs to the LysR transcriptional regulatory family.</text>
</comment>
<dbReference type="InterPro" id="IPR058163">
    <property type="entry name" value="LysR-type_TF_proteobact-type"/>
</dbReference>
<dbReference type="InterPro" id="IPR000847">
    <property type="entry name" value="LysR_HTH_N"/>
</dbReference>
<protein>
    <submittedName>
        <fullName evidence="6">LysR family transcriptional regulator</fullName>
    </submittedName>
</protein>
<evidence type="ECO:0000256" key="3">
    <source>
        <dbReference type="ARBA" id="ARBA00023125"/>
    </source>
</evidence>
<evidence type="ECO:0000313" key="7">
    <source>
        <dbReference type="Proteomes" id="UP000635142"/>
    </source>
</evidence>
<proteinExistence type="inferred from homology"/>
<keyword evidence="4" id="KW-0804">Transcription</keyword>
<organism evidence="6 7">
    <name type="scientific">Sulfitobacter aestuariivivens</name>
    <dbReference type="NCBI Taxonomy" id="2766981"/>
    <lineage>
        <taxon>Bacteria</taxon>
        <taxon>Pseudomonadati</taxon>
        <taxon>Pseudomonadota</taxon>
        <taxon>Alphaproteobacteria</taxon>
        <taxon>Rhodobacterales</taxon>
        <taxon>Roseobacteraceae</taxon>
        <taxon>Sulfitobacter</taxon>
    </lineage>
</organism>
<dbReference type="GO" id="GO:0003700">
    <property type="term" value="F:DNA-binding transcription factor activity"/>
    <property type="evidence" value="ECO:0007669"/>
    <property type="project" value="InterPro"/>
</dbReference>
<keyword evidence="2" id="KW-0805">Transcription regulation</keyword>
<feature type="domain" description="HTH lysR-type" evidence="5">
    <location>
        <begin position="1"/>
        <end position="51"/>
    </location>
</feature>
<dbReference type="Gene3D" id="1.10.10.10">
    <property type="entry name" value="Winged helix-like DNA-binding domain superfamily/Winged helix DNA-binding domain"/>
    <property type="match status" value="1"/>
</dbReference>
<evidence type="ECO:0000256" key="4">
    <source>
        <dbReference type="ARBA" id="ARBA00023163"/>
    </source>
</evidence>
<dbReference type="Pfam" id="PF03466">
    <property type="entry name" value="LysR_substrate"/>
    <property type="match status" value="1"/>
</dbReference>
<dbReference type="PANTHER" id="PTHR30537:SF74">
    <property type="entry name" value="HTH-TYPE TRANSCRIPTIONAL REGULATOR TRPI"/>
    <property type="match status" value="1"/>
</dbReference>
<dbReference type="Proteomes" id="UP000635142">
    <property type="component" value="Unassembled WGS sequence"/>
</dbReference>
<dbReference type="AlphaFoldDB" id="A0A927HGE4"/>
<dbReference type="Pfam" id="PF00126">
    <property type="entry name" value="HTH_1"/>
    <property type="match status" value="1"/>
</dbReference>
<dbReference type="GO" id="GO:0006351">
    <property type="term" value="P:DNA-templated transcription"/>
    <property type="evidence" value="ECO:0007669"/>
    <property type="project" value="TreeGrafter"/>
</dbReference>
<name>A0A927HGE4_9RHOB</name>
<dbReference type="PRINTS" id="PR00039">
    <property type="entry name" value="HTHLYSR"/>
</dbReference>
<dbReference type="InterPro" id="IPR005119">
    <property type="entry name" value="LysR_subst-bd"/>
</dbReference>